<comment type="similarity">
    <text evidence="1 4">Belongs to the aldehyde dehydrogenase family.</text>
</comment>
<dbReference type="eggNOG" id="KOG2450">
    <property type="taxonomic scope" value="Eukaryota"/>
</dbReference>
<feature type="active site" evidence="3">
    <location>
        <position position="240"/>
    </location>
</feature>
<evidence type="ECO:0000256" key="1">
    <source>
        <dbReference type="ARBA" id="ARBA00009986"/>
    </source>
</evidence>
<dbReference type="InterPro" id="IPR044086">
    <property type="entry name" value="LUC3-like"/>
</dbReference>
<evidence type="ECO:0000256" key="2">
    <source>
        <dbReference type="ARBA" id="ARBA00023002"/>
    </source>
</evidence>
<organism evidence="6 7">
    <name type="scientific">Emiliania huxleyi (strain CCMP1516)</name>
    <dbReference type="NCBI Taxonomy" id="280463"/>
    <lineage>
        <taxon>Eukaryota</taxon>
        <taxon>Haptista</taxon>
        <taxon>Haptophyta</taxon>
        <taxon>Prymnesiophyceae</taxon>
        <taxon>Isochrysidales</taxon>
        <taxon>Noelaerhabdaceae</taxon>
        <taxon>Emiliania</taxon>
    </lineage>
</organism>
<name>A0A0D3L2E7_EMIH1</name>
<dbReference type="Gene3D" id="3.40.605.10">
    <property type="entry name" value="Aldehyde Dehydrogenase, Chain A, domain 1"/>
    <property type="match status" value="1"/>
</dbReference>
<dbReference type="PROSITE" id="PS00687">
    <property type="entry name" value="ALDEHYDE_DEHYDR_GLU"/>
    <property type="match status" value="1"/>
</dbReference>
<dbReference type="PROSITE" id="PS00070">
    <property type="entry name" value="ALDEHYDE_DEHYDR_CYS"/>
    <property type="match status" value="1"/>
</dbReference>
<evidence type="ECO:0000256" key="3">
    <source>
        <dbReference type="PROSITE-ProRule" id="PRU10007"/>
    </source>
</evidence>
<keyword evidence="7" id="KW-1185">Reference proteome</keyword>
<reference evidence="6" key="2">
    <citation type="submission" date="2024-10" db="UniProtKB">
        <authorList>
            <consortium name="EnsemblProtists"/>
        </authorList>
    </citation>
    <scope>IDENTIFICATION</scope>
</reference>
<dbReference type="InterPro" id="IPR016161">
    <property type="entry name" value="Ald_DH/histidinol_DH"/>
</dbReference>
<dbReference type="Gene3D" id="3.40.309.10">
    <property type="entry name" value="Aldehyde Dehydrogenase, Chain A, domain 2"/>
    <property type="match status" value="1"/>
</dbReference>
<dbReference type="Proteomes" id="UP000013827">
    <property type="component" value="Unassembled WGS sequence"/>
</dbReference>
<protein>
    <recommendedName>
        <fullName evidence="5">Aldehyde dehydrogenase domain-containing protein</fullName>
    </recommendedName>
</protein>
<dbReference type="FunFam" id="3.40.309.10:FF:000009">
    <property type="entry name" value="Aldehyde dehydrogenase A"/>
    <property type="match status" value="1"/>
</dbReference>
<dbReference type="RefSeq" id="XP_005794611.1">
    <property type="nucleotide sequence ID" value="XM_005794554.1"/>
</dbReference>
<evidence type="ECO:0000313" key="7">
    <source>
        <dbReference type="Proteomes" id="UP000013827"/>
    </source>
</evidence>
<dbReference type="GO" id="GO:0016620">
    <property type="term" value="F:oxidoreductase activity, acting on the aldehyde or oxo group of donors, NAD or NADP as acceptor"/>
    <property type="evidence" value="ECO:0007669"/>
    <property type="project" value="InterPro"/>
</dbReference>
<dbReference type="EnsemblProtists" id="EOD42182">
    <property type="protein sequence ID" value="EOD42182"/>
    <property type="gene ID" value="EMIHUDRAFT_558211"/>
</dbReference>
<evidence type="ECO:0000259" key="5">
    <source>
        <dbReference type="Pfam" id="PF00171"/>
    </source>
</evidence>
<dbReference type="Pfam" id="PF00171">
    <property type="entry name" value="Aldedh"/>
    <property type="match status" value="1"/>
</dbReference>
<dbReference type="InterPro" id="IPR016163">
    <property type="entry name" value="Ald_DH_C"/>
</dbReference>
<dbReference type="InterPro" id="IPR015590">
    <property type="entry name" value="Aldehyde_DH_dom"/>
</dbReference>
<dbReference type="GeneID" id="17286754"/>
<proteinExistence type="inferred from homology"/>
<dbReference type="HOGENOM" id="CLU_005391_0_0_1"/>
<evidence type="ECO:0000256" key="4">
    <source>
        <dbReference type="RuleBase" id="RU003345"/>
    </source>
</evidence>
<dbReference type="InterPro" id="IPR029510">
    <property type="entry name" value="Ald_DH_CS_GLU"/>
</dbReference>
<dbReference type="InterPro" id="IPR016160">
    <property type="entry name" value="Ald_DH_CS_CYS"/>
</dbReference>
<dbReference type="FunFam" id="3.40.605.10:FF:000007">
    <property type="entry name" value="NAD/NADP-dependent betaine aldehyde dehydrogenase"/>
    <property type="match status" value="1"/>
</dbReference>
<dbReference type="CDD" id="cd07106">
    <property type="entry name" value="ALDH_AldA-AAD23400"/>
    <property type="match status" value="1"/>
</dbReference>
<dbReference type="AlphaFoldDB" id="A0A0D3L2E7"/>
<dbReference type="SUPFAM" id="SSF53720">
    <property type="entry name" value="ALDH-like"/>
    <property type="match status" value="1"/>
</dbReference>
<dbReference type="STRING" id="2903.R1E458"/>
<accession>A0A0D3L2E7</accession>
<feature type="domain" description="Aldehyde dehydrogenase" evidence="5">
    <location>
        <begin position="10"/>
        <end position="462"/>
    </location>
</feature>
<sequence length="470" mass="50441">MLIDGTLTKSEEKFGVINPSSGEVFAHAPHATQAQVDEAVAAAKKAFRSWQAVPLSERKLAMAKVKEAYDQHRDELADLLVREQGKPLASAKGEVAGAAGLMKKAIELTVPPEVYSDTATRRIEVVRKPIGVVAAITPWNFPIFCSVAKFAPAIVLGNTVVWKPSPFTPLTALRMGEILQSALPPGVLNVVTGDDKQRFNVGAHLTSHAGVSKVSFTGSVPTGKKIMSACSSDVKRVTLEMGGNDAAIVRKDVDVKAMAPKVFSGAFNNSGQICCAVKRCFVHEDIFDEFKEELVRCAEKATFGDGFEVGVEYGPLNNKMQLDKVSALVEDARAQGCEVLCGGGRREGSRGFFYEPTIVSNIKEGRRCPTQEQFGPVMPITPYKSDEEAVARANDSEYGLGGSVWTSDFATGNALASKLLAGTVWVNQHTDLTEAPFGGFKQSGLGREFGSFNVASFTEVQTLSLAKQDV</sequence>
<dbReference type="PaxDb" id="2903-EOD42182"/>
<dbReference type="KEGG" id="ehx:EMIHUDRAFT_558211"/>
<keyword evidence="2 4" id="KW-0560">Oxidoreductase</keyword>
<dbReference type="InterPro" id="IPR016162">
    <property type="entry name" value="Ald_DH_N"/>
</dbReference>
<reference evidence="7" key="1">
    <citation type="journal article" date="2013" name="Nature">
        <title>Pan genome of the phytoplankton Emiliania underpins its global distribution.</title>
        <authorList>
            <person name="Read B.A."/>
            <person name="Kegel J."/>
            <person name="Klute M.J."/>
            <person name="Kuo A."/>
            <person name="Lefebvre S.C."/>
            <person name="Maumus F."/>
            <person name="Mayer C."/>
            <person name="Miller J."/>
            <person name="Monier A."/>
            <person name="Salamov A."/>
            <person name="Young J."/>
            <person name="Aguilar M."/>
            <person name="Claverie J.M."/>
            <person name="Frickenhaus S."/>
            <person name="Gonzalez K."/>
            <person name="Herman E.K."/>
            <person name="Lin Y.C."/>
            <person name="Napier J."/>
            <person name="Ogata H."/>
            <person name="Sarno A.F."/>
            <person name="Shmutz J."/>
            <person name="Schroeder D."/>
            <person name="de Vargas C."/>
            <person name="Verret F."/>
            <person name="von Dassow P."/>
            <person name="Valentin K."/>
            <person name="Van de Peer Y."/>
            <person name="Wheeler G."/>
            <person name="Dacks J.B."/>
            <person name="Delwiche C.F."/>
            <person name="Dyhrman S.T."/>
            <person name="Glockner G."/>
            <person name="John U."/>
            <person name="Richards T."/>
            <person name="Worden A.Z."/>
            <person name="Zhang X."/>
            <person name="Grigoriev I.V."/>
            <person name="Allen A.E."/>
            <person name="Bidle K."/>
            <person name="Borodovsky M."/>
            <person name="Bowler C."/>
            <person name="Brownlee C."/>
            <person name="Cock J.M."/>
            <person name="Elias M."/>
            <person name="Gladyshev V.N."/>
            <person name="Groth M."/>
            <person name="Guda C."/>
            <person name="Hadaegh A."/>
            <person name="Iglesias-Rodriguez M.D."/>
            <person name="Jenkins J."/>
            <person name="Jones B.M."/>
            <person name="Lawson T."/>
            <person name="Leese F."/>
            <person name="Lindquist E."/>
            <person name="Lobanov A."/>
            <person name="Lomsadze A."/>
            <person name="Malik S.B."/>
            <person name="Marsh M.E."/>
            <person name="Mackinder L."/>
            <person name="Mock T."/>
            <person name="Mueller-Roeber B."/>
            <person name="Pagarete A."/>
            <person name="Parker M."/>
            <person name="Probert I."/>
            <person name="Quesneville H."/>
            <person name="Raines C."/>
            <person name="Rensing S.A."/>
            <person name="Riano-Pachon D.M."/>
            <person name="Richier S."/>
            <person name="Rokitta S."/>
            <person name="Shiraiwa Y."/>
            <person name="Soanes D.M."/>
            <person name="van der Giezen M."/>
            <person name="Wahlund T.M."/>
            <person name="Williams B."/>
            <person name="Wilson W."/>
            <person name="Wolfe G."/>
            <person name="Wurch L.L."/>
        </authorList>
    </citation>
    <scope>NUCLEOTIDE SEQUENCE</scope>
</reference>
<dbReference type="PANTHER" id="PTHR11699">
    <property type="entry name" value="ALDEHYDE DEHYDROGENASE-RELATED"/>
    <property type="match status" value="1"/>
</dbReference>
<evidence type="ECO:0000313" key="6">
    <source>
        <dbReference type="EnsemblProtists" id="EOD42182"/>
    </source>
</evidence>